<dbReference type="GO" id="GO:0003677">
    <property type="term" value="F:DNA binding"/>
    <property type="evidence" value="ECO:0007669"/>
    <property type="project" value="UniProtKB-KW"/>
</dbReference>
<evidence type="ECO:0000313" key="3">
    <source>
        <dbReference type="EMBL" id="AIM47999.1"/>
    </source>
</evidence>
<keyword evidence="1" id="KW-0238">DNA-binding</keyword>
<sequence length="140" mass="14656">MTPPTPKLLDQVRGRLRLRHYSLRTEQVYLDWIPRFILANGQWPTASRTDGASRGRGVSHRIGGAGPGVGRHAGGRALADDAGGELSAGGGAAVCQRDAVAGMPALAEQGDGHSSRRNCSARWLGASICGMWSAGRAQPS</sequence>
<dbReference type="EMBL" id="KF991094">
    <property type="protein sequence ID" value="AIM47999.1"/>
    <property type="molecule type" value="Genomic_DNA"/>
</dbReference>
<dbReference type="AlphaFoldDB" id="A0A088FSD7"/>
<evidence type="ECO:0000256" key="2">
    <source>
        <dbReference type="SAM" id="MobiDB-lite"/>
    </source>
</evidence>
<dbReference type="Gene3D" id="1.10.150.130">
    <property type="match status" value="1"/>
</dbReference>
<reference evidence="3" key="1">
    <citation type="journal article" date="2014" name="Appl. Environ. Microbiol.">
        <title>Genomic insights into the evolutionary origin of Xanthomonas axonopodis pv. citri and its ecological relatives.</title>
        <authorList>
            <person name="Midha S."/>
            <person name="Patil P.B."/>
        </authorList>
    </citation>
    <scope>NUCLEOTIDE SEQUENCE</scope>
    <source>
        <strain evidence="3">LMG859</strain>
    </source>
</reference>
<name>A0A088FSD7_XANCI</name>
<protein>
    <submittedName>
        <fullName evidence="3">Integrase</fullName>
    </submittedName>
</protein>
<accession>A0A088FSD7</accession>
<evidence type="ECO:0000256" key="1">
    <source>
        <dbReference type="ARBA" id="ARBA00023125"/>
    </source>
</evidence>
<dbReference type="InterPro" id="IPR010998">
    <property type="entry name" value="Integrase_recombinase_N"/>
</dbReference>
<proteinExistence type="predicted"/>
<feature type="compositionally biased region" description="Gly residues" evidence="2">
    <location>
        <begin position="63"/>
        <end position="72"/>
    </location>
</feature>
<gene>
    <name evidence="3" type="primary">intI</name>
</gene>
<organism evidence="3">
    <name type="scientific">Xanthomonas citri pv. punicae</name>
    <dbReference type="NCBI Taxonomy" id="487838"/>
    <lineage>
        <taxon>Bacteria</taxon>
        <taxon>Pseudomonadati</taxon>
        <taxon>Pseudomonadota</taxon>
        <taxon>Gammaproteobacteria</taxon>
        <taxon>Lysobacterales</taxon>
        <taxon>Lysobacteraceae</taxon>
        <taxon>Xanthomonas</taxon>
    </lineage>
</organism>
<feature type="region of interest" description="Disordered" evidence="2">
    <location>
        <begin position="45"/>
        <end position="76"/>
    </location>
</feature>